<evidence type="ECO:0000256" key="7">
    <source>
        <dbReference type="ARBA" id="ARBA00044507"/>
    </source>
</evidence>
<dbReference type="SUPFAM" id="SSF53383">
    <property type="entry name" value="PLP-dependent transferases"/>
    <property type="match status" value="1"/>
</dbReference>
<dbReference type="PANTHER" id="PTHR32328:SF0">
    <property type="entry name" value="L-SERYL-TRNA(SEC) SELENIUM TRANSFERASE"/>
    <property type="match status" value="1"/>
</dbReference>
<feature type="modified residue" description="N6-(pyridoxal phosphate)lysine" evidence="8 9">
    <location>
        <position position="288"/>
    </location>
</feature>
<evidence type="ECO:0000256" key="8">
    <source>
        <dbReference type="HAMAP-Rule" id="MF_00423"/>
    </source>
</evidence>
<evidence type="ECO:0000313" key="11">
    <source>
        <dbReference type="Proteomes" id="UP000247465"/>
    </source>
</evidence>
<gene>
    <name evidence="8 10" type="primary">selA</name>
    <name evidence="10" type="ORF">DF168_00181</name>
</gene>
<name>A0A2Z4AAY2_9BACT</name>
<dbReference type="GO" id="GO:0001717">
    <property type="term" value="P:conversion of seryl-tRNAsec to selenocys-tRNAsec"/>
    <property type="evidence" value="ECO:0007669"/>
    <property type="project" value="UniProtKB-UniRule"/>
</dbReference>
<comment type="catalytic activity">
    <reaction evidence="8">
        <text>L-seryl-tRNA(Sec) + selenophosphate + H(+) = L-selenocysteinyl-tRNA(Sec) + phosphate</text>
        <dbReference type="Rhea" id="RHEA:22728"/>
        <dbReference type="Rhea" id="RHEA-COMP:9742"/>
        <dbReference type="Rhea" id="RHEA-COMP:9743"/>
        <dbReference type="ChEBI" id="CHEBI:15378"/>
        <dbReference type="ChEBI" id="CHEBI:16144"/>
        <dbReference type="ChEBI" id="CHEBI:43474"/>
        <dbReference type="ChEBI" id="CHEBI:78533"/>
        <dbReference type="ChEBI" id="CHEBI:78573"/>
        <dbReference type="EC" id="2.9.1.1"/>
    </reaction>
</comment>
<proteinExistence type="inferred from homology"/>
<evidence type="ECO:0000256" key="6">
    <source>
        <dbReference type="ARBA" id="ARBA00023266"/>
    </source>
</evidence>
<dbReference type="HAMAP" id="MF_00423">
    <property type="entry name" value="SelA"/>
    <property type="match status" value="1"/>
</dbReference>
<dbReference type="GO" id="GO:0001514">
    <property type="term" value="P:selenocysteine incorporation"/>
    <property type="evidence" value="ECO:0007669"/>
    <property type="project" value="UniProtKB-UniRule"/>
</dbReference>
<protein>
    <recommendedName>
        <fullName evidence="8">L-seryl-tRNA(Sec) selenium transferase</fullName>
        <ecNumber evidence="8">2.9.1.1</ecNumber>
    </recommendedName>
    <alternativeName>
        <fullName evidence="8">Selenocysteine synthase</fullName>
        <shortName evidence="8">Sec synthase</shortName>
    </alternativeName>
    <alternativeName>
        <fullName evidence="8">Selenocysteinyl-tRNA(Sec) synthase</fullName>
    </alternativeName>
</protein>
<accession>A0A2Z4AAY2</accession>
<comment type="subcellular location">
    <subcellularLocation>
        <location evidence="8">Cytoplasm</location>
    </subcellularLocation>
</comment>
<dbReference type="Gene3D" id="3.90.1150.180">
    <property type="match status" value="1"/>
</dbReference>
<dbReference type="InterPro" id="IPR015421">
    <property type="entry name" value="PyrdxlP-dep_Trfase_major"/>
</dbReference>
<keyword evidence="5 8" id="KW-0648">Protein biosynthesis</keyword>
<keyword evidence="6 8" id="KW-0711">Selenium</keyword>
<dbReference type="UniPathway" id="UPA00906">
    <property type="reaction ID" value="UER00896"/>
</dbReference>
<dbReference type="EC" id="2.9.1.1" evidence="8"/>
<comment type="pathway">
    <text evidence="8">Aminoacyl-tRNA biosynthesis; selenocysteinyl-tRNA(Sec) biosynthesis; selenocysteinyl-tRNA(Sec) from L-seryl-tRNA(Sec) (bacterial route): step 1/1.</text>
</comment>
<dbReference type="InterPro" id="IPR015424">
    <property type="entry name" value="PyrdxlP-dep_Trfase"/>
</dbReference>
<dbReference type="AlphaFoldDB" id="A0A2Z4AAY2"/>
<evidence type="ECO:0000256" key="1">
    <source>
        <dbReference type="ARBA" id="ARBA00001933"/>
    </source>
</evidence>
<dbReference type="InterPro" id="IPR018319">
    <property type="entry name" value="SelA-like"/>
</dbReference>
<dbReference type="GO" id="GO:0005737">
    <property type="term" value="C:cytoplasm"/>
    <property type="evidence" value="ECO:0007669"/>
    <property type="project" value="UniProtKB-SubCell"/>
</dbReference>
<evidence type="ECO:0000256" key="9">
    <source>
        <dbReference type="PIRSR" id="PIRSR618319-50"/>
    </source>
</evidence>
<dbReference type="Pfam" id="PF03841">
    <property type="entry name" value="SelA"/>
    <property type="match status" value="1"/>
</dbReference>
<dbReference type="NCBIfam" id="TIGR00474">
    <property type="entry name" value="selA"/>
    <property type="match status" value="1"/>
</dbReference>
<dbReference type="PANTHER" id="PTHR32328">
    <property type="entry name" value="L-SERYL-TRNA(SEC) SELENIUM TRANSFERASE"/>
    <property type="match status" value="1"/>
</dbReference>
<dbReference type="Gene3D" id="3.40.640.10">
    <property type="entry name" value="Type I PLP-dependent aspartate aminotransferase-like (Major domain)"/>
    <property type="match status" value="1"/>
</dbReference>
<dbReference type="Proteomes" id="UP000247465">
    <property type="component" value="Chromosome"/>
</dbReference>
<dbReference type="KEGG" id="mtar:DF168_00181"/>
<keyword evidence="3 8" id="KW-0808">Transferase</keyword>
<dbReference type="InterPro" id="IPR004534">
    <property type="entry name" value="SelA_trans"/>
</dbReference>
<organism evidence="10 11">
    <name type="scientific">Candidatus Moanibacter tarae</name>
    <dbReference type="NCBI Taxonomy" id="2200854"/>
    <lineage>
        <taxon>Bacteria</taxon>
        <taxon>Pseudomonadati</taxon>
        <taxon>Verrucomicrobiota</taxon>
        <taxon>Opitutia</taxon>
        <taxon>Puniceicoccales</taxon>
        <taxon>Puniceicoccales incertae sedis</taxon>
        <taxon>Candidatus Moanibacter</taxon>
    </lineage>
</organism>
<sequence>MTNPDSDRRTIPSVDKIIQALAFRELPHEIVLSVVREYLNIIRKKRKIPPFDLIVTQIGKELKAIELSRIKPTVNGTGVIVHTNLGRAPLAPQAVQYMSEIGQTYSNLEMDLPTGNRGNRGQYLELCLSILCQSESTIVVNNCAAALVLVIRHFTSGDQKSVIISRGELIQIGGGFRIPEILESSGADIREVGTTNRTTVKDYERAINRDTALILKVHRSNFAMEGFVKSPTSEDIKLLANTHRLPMIEDLGSGALVDTAQTTSLEHEPTPAEVLRQGVDLVCFSGDKLMGGPQAGIIAGKKVIVDALKKEPFFRALRSDKLILAALQSTAELYLSQRSNKEIPVFQMLNDPVAKLRKRGEKIARSLKDLPIKININDGESQIGGGALPKSSIPSVTIDLASTAKNLELLTSELRKGTPPVIGYISNQQLRLDLRTVFESQDESLSCAIRSALKSKPSWTENSK</sequence>
<dbReference type="EMBL" id="CP029803">
    <property type="protein sequence ID" value="AWT59009.1"/>
    <property type="molecule type" value="Genomic_DNA"/>
</dbReference>
<keyword evidence="4 8" id="KW-0663">Pyridoxal phosphate</keyword>
<comment type="cofactor">
    <cofactor evidence="1 8 9">
        <name>pyridoxal 5'-phosphate</name>
        <dbReference type="ChEBI" id="CHEBI:597326"/>
    </cofactor>
</comment>
<evidence type="ECO:0000256" key="3">
    <source>
        <dbReference type="ARBA" id="ARBA00022679"/>
    </source>
</evidence>
<comment type="similarity">
    <text evidence="7 8">Belongs to the SelA family.</text>
</comment>
<evidence type="ECO:0000256" key="2">
    <source>
        <dbReference type="ARBA" id="ARBA00022490"/>
    </source>
</evidence>
<dbReference type="GO" id="GO:0004125">
    <property type="term" value="F:L-seryl-tRNA(Sec) selenium transferase activity"/>
    <property type="evidence" value="ECO:0007669"/>
    <property type="project" value="UniProtKB-UniRule"/>
</dbReference>
<reference evidence="10 11" key="1">
    <citation type="submission" date="2018-06" db="EMBL/GenBank/DDBJ databases">
        <title>Draft Genome Sequence of a Novel Marine Bacterium Related to the Verrucomicrobia.</title>
        <authorList>
            <person name="Vosseberg J."/>
            <person name="Martijn J."/>
            <person name="Ettema T.J.G."/>
        </authorList>
    </citation>
    <scope>NUCLEOTIDE SEQUENCE [LARGE SCALE GENOMIC DNA]</scope>
    <source>
        <strain evidence="10">TARA_B100001123</strain>
    </source>
</reference>
<evidence type="ECO:0000313" key="10">
    <source>
        <dbReference type="EMBL" id="AWT59009.1"/>
    </source>
</evidence>
<keyword evidence="2 8" id="KW-0963">Cytoplasm</keyword>
<comment type="function">
    <text evidence="8">Converts seryl-tRNA(Sec) to selenocysteinyl-tRNA(Sec) required for selenoprotein biosynthesis.</text>
</comment>
<evidence type="ECO:0000256" key="5">
    <source>
        <dbReference type="ARBA" id="ARBA00022917"/>
    </source>
</evidence>
<evidence type="ECO:0000256" key="4">
    <source>
        <dbReference type="ARBA" id="ARBA00022898"/>
    </source>
</evidence>